<accession>A0A1F6GUG0</accession>
<evidence type="ECO:0000259" key="1">
    <source>
        <dbReference type="Pfam" id="PF00535"/>
    </source>
</evidence>
<dbReference type="Pfam" id="PF00535">
    <property type="entry name" value="Glycos_transf_2"/>
    <property type="match status" value="1"/>
</dbReference>
<organism evidence="2 3">
    <name type="scientific">Candidatus Lambdaproteobacteria bacterium RIFOXYD2_FULL_56_26</name>
    <dbReference type="NCBI Taxonomy" id="1817773"/>
    <lineage>
        <taxon>Bacteria</taxon>
        <taxon>Pseudomonadati</taxon>
        <taxon>Pseudomonadota</taxon>
        <taxon>Candidatus Lambdaproteobacteria</taxon>
    </lineage>
</organism>
<name>A0A1F6GUG0_9PROT</name>
<reference evidence="2 3" key="1">
    <citation type="journal article" date="2016" name="Nat. Commun.">
        <title>Thousands of microbial genomes shed light on interconnected biogeochemical processes in an aquifer system.</title>
        <authorList>
            <person name="Anantharaman K."/>
            <person name="Brown C.T."/>
            <person name="Hug L.A."/>
            <person name="Sharon I."/>
            <person name="Castelle C.J."/>
            <person name="Probst A.J."/>
            <person name="Thomas B.C."/>
            <person name="Singh A."/>
            <person name="Wilkins M.J."/>
            <person name="Karaoz U."/>
            <person name="Brodie E.L."/>
            <person name="Williams K.H."/>
            <person name="Hubbard S.S."/>
            <person name="Banfield J.F."/>
        </authorList>
    </citation>
    <scope>NUCLEOTIDE SEQUENCE [LARGE SCALE GENOMIC DNA]</scope>
</reference>
<feature type="domain" description="Glycosyltransferase 2-like" evidence="1">
    <location>
        <begin position="5"/>
        <end position="114"/>
    </location>
</feature>
<dbReference type="Proteomes" id="UP000177583">
    <property type="component" value="Unassembled WGS sequence"/>
</dbReference>
<dbReference type="InterPro" id="IPR001173">
    <property type="entry name" value="Glyco_trans_2-like"/>
</dbReference>
<dbReference type="Gene3D" id="3.90.550.10">
    <property type="entry name" value="Spore Coat Polysaccharide Biosynthesis Protein SpsA, Chain A"/>
    <property type="match status" value="1"/>
</dbReference>
<comment type="caution">
    <text evidence="2">The sequence shown here is derived from an EMBL/GenBank/DDBJ whole genome shotgun (WGS) entry which is preliminary data.</text>
</comment>
<dbReference type="InterPro" id="IPR050834">
    <property type="entry name" value="Glycosyltransf_2"/>
</dbReference>
<evidence type="ECO:0000313" key="2">
    <source>
        <dbReference type="EMBL" id="OGH01805.1"/>
    </source>
</evidence>
<dbReference type="InterPro" id="IPR029044">
    <property type="entry name" value="Nucleotide-diphossugar_trans"/>
</dbReference>
<gene>
    <name evidence="2" type="ORF">A2557_01815</name>
</gene>
<dbReference type="EMBL" id="MFNF01000028">
    <property type="protein sequence ID" value="OGH01805.1"/>
    <property type="molecule type" value="Genomic_DNA"/>
</dbReference>
<protein>
    <recommendedName>
        <fullName evidence="1">Glycosyltransferase 2-like domain-containing protein</fullName>
    </recommendedName>
</protein>
<dbReference type="PANTHER" id="PTHR43685:SF2">
    <property type="entry name" value="GLYCOSYLTRANSFERASE 2-LIKE DOMAIN-CONTAINING PROTEIN"/>
    <property type="match status" value="1"/>
</dbReference>
<sequence length="295" mass="32858">MPKVSVIIPTYNQAELLADCLDSVFAQSFGDFEVLVVNNFSTDDTGPILDRFVGQVGDRLKRVDFANQGSIAAGRNRGAALARGEWLAFLDSDDLWEPEKLAVCLEAVQTADFCCHPVHLLKDGQWIGEAGRLSLGELDYKNYLFSGNKVVTSTVMVKRAAFVAQRGFNEAQALITAEDWDLWLRLVRAGAKPVVVDRNLGQYRLHGGSSSNKVRLHFEAGWKVFLDHYQALPPKDQDPAAFRKAQALHLYGAARKFSKLGQGTEARPLFLQSLKLNPFYPKVWLGWAQSFLQKA</sequence>
<dbReference type="SUPFAM" id="SSF53448">
    <property type="entry name" value="Nucleotide-diphospho-sugar transferases"/>
    <property type="match status" value="1"/>
</dbReference>
<dbReference type="AlphaFoldDB" id="A0A1F6GUG0"/>
<evidence type="ECO:0000313" key="3">
    <source>
        <dbReference type="Proteomes" id="UP000177583"/>
    </source>
</evidence>
<proteinExistence type="predicted"/>
<dbReference type="PANTHER" id="PTHR43685">
    <property type="entry name" value="GLYCOSYLTRANSFERASE"/>
    <property type="match status" value="1"/>
</dbReference>